<comment type="subcellular location">
    <subcellularLocation>
        <location evidence="1">Cell membrane</location>
        <topology evidence="1">Multi-pass membrane protein</topology>
    </subcellularLocation>
</comment>
<sequence length="340" mass="34632">MNTVRTTVVRTPVSTPNPVVRSVVKNVRELSVLPGLVIVAIVGAVVSPAFLSAANLTLILRQSAELGIVVIGLTFILITGKLDISLESTVGLAPMVAAWLMVPAAMGGLGSEIGPGVAILVTLAIGVLIGLINGFLVVKVKLDPFIVTLAMLILLRGITLGVSQGKTLAGLPEAFRYVGSARWAGIPAAIWITGILFLVAGLVLRYTAWGRALYAIGGNADAARAAGIRVDAVLITAFVVASALAAFAGLMLAGRLASVTSGMGDNLIFSALAAAVIGGVQLNGGQGRIVGALLGVLLLGTLTNVLTLAGVPTFWINAVYGAVILLALLVGRWGARSNAH</sequence>
<evidence type="ECO:0000256" key="11">
    <source>
        <dbReference type="SAM" id="Phobius"/>
    </source>
</evidence>
<comment type="subunit">
    <text evidence="2">The complex is composed of two ATP-binding proteins (LsrA), two transmembrane proteins (LsrC and LsrD) and a solute-binding protein (LsrB).</text>
</comment>
<keyword evidence="5" id="KW-0997">Cell inner membrane</keyword>
<evidence type="ECO:0000256" key="8">
    <source>
        <dbReference type="ARBA" id="ARBA00023136"/>
    </source>
</evidence>
<evidence type="ECO:0000256" key="9">
    <source>
        <dbReference type="ARBA" id="ARBA00025439"/>
    </source>
</evidence>
<feature type="transmembrane region" description="Helical" evidence="11">
    <location>
        <begin position="30"/>
        <end position="53"/>
    </location>
</feature>
<dbReference type="EMBL" id="BJML01000007">
    <property type="protein sequence ID" value="GEB46251.1"/>
    <property type="molecule type" value="Genomic_DNA"/>
</dbReference>
<feature type="transmembrane region" description="Helical" evidence="11">
    <location>
        <begin position="59"/>
        <end position="78"/>
    </location>
</feature>
<feature type="transmembrane region" description="Helical" evidence="11">
    <location>
        <begin position="183"/>
        <end position="204"/>
    </location>
</feature>
<evidence type="ECO:0000256" key="4">
    <source>
        <dbReference type="ARBA" id="ARBA00022475"/>
    </source>
</evidence>
<dbReference type="RefSeq" id="WP_141377484.1">
    <property type="nucleotide sequence ID" value="NZ_CP103793.1"/>
</dbReference>
<evidence type="ECO:0000313" key="13">
    <source>
        <dbReference type="Proteomes" id="UP000319525"/>
    </source>
</evidence>
<feature type="transmembrane region" description="Helical" evidence="11">
    <location>
        <begin position="266"/>
        <end position="282"/>
    </location>
</feature>
<evidence type="ECO:0000256" key="3">
    <source>
        <dbReference type="ARBA" id="ARBA00022448"/>
    </source>
</evidence>
<dbReference type="Proteomes" id="UP000319525">
    <property type="component" value="Unassembled WGS sequence"/>
</dbReference>
<keyword evidence="6 11" id="KW-0812">Transmembrane</keyword>
<feature type="transmembrane region" description="Helical" evidence="11">
    <location>
        <begin position="314"/>
        <end position="335"/>
    </location>
</feature>
<dbReference type="InterPro" id="IPR001851">
    <property type="entry name" value="ABC_transp_permease"/>
</dbReference>
<gene>
    <name evidence="12" type="ORF">MTE01_21960</name>
</gene>
<proteinExistence type="predicted"/>
<keyword evidence="3" id="KW-0813">Transport</keyword>
<organism evidence="12 13">
    <name type="scientific">Microbacterium testaceum</name>
    <name type="common">Aureobacterium testaceum</name>
    <name type="synonym">Brevibacterium testaceum</name>
    <dbReference type="NCBI Taxonomy" id="2033"/>
    <lineage>
        <taxon>Bacteria</taxon>
        <taxon>Bacillati</taxon>
        <taxon>Actinomycetota</taxon>
        <taxon>Actinomycetes</taxon>
        <taxon>Micrococcales</taxon>
        <taxon>Microbacteriaceae</taxon>
        <taxon>Microbacterium</taxon>
    </lineage>
</organism>
<name>A0A4Y3QMB7_MICTE</name>
<feature type="transmembrane region" description="Helical" evidence="11">
    <location>
        <begin position="145"/>
        <end position="163"/>
    </location>
</feature>
<protein>
    <recommendedName>
        <fullName evidence="10">Autoinducer 2 import system permease protein LsrC</fullName>
    </recommendedName>
</protein>
<dbReference type="GO" id="GO:0022857">
    <property type="term" value="F:transmembrane transporter activity"/>
    <property type="evidence" value="ECO:0007669"/>
    <property type="project" value="InterPro"/>
</dbReference>
<evidence type="ECO:0000256" key="5">
    <source>
        <dbReference type="ARBA" id="ARBA00022519"/>
    </source>
</evidence>
<evidence type="ECO:0000256" key="7">
    <source>
        <dbReference type="ARBA" id="ARBA00022989"/>
    </source>
</evidence>
<evidence type="ECO:0000256" key="6">
    <source>
        <dbReference type="ARBA" id="ARBA00022692"/>
    </source>
</evidence>
<comment type="caution">
    <text evidence="12">The sequence shown here is derived from an EMBL/GenBank/DDBJ whole genome shotgun (WGS) entry which is preliminary data.</text>
</comment>
<feature type="transmembrane region" description="Helical" evidence="11">
    <location>
        <begin position="90"/>
        <end position="110"/>
    </location>
</feature>
<feature type="transmembrane region" description="Helical" evidence="11">
    <location>
        <begin position="289"/>
        <end position="308"/>
    </location>
</feature>
<feature type="transmembrane region" description="Helical" evidence="11">
    <location>
        <begin position="232"/>
        <end position="254"/>
    </location>
</feature>
<dbReference type="AlphaFoldDB" id="A0A4Y3QMB7"/>
<dbReference type="PANTHER" id="PTHR32196">
    <property type="entry name" value="ABC TRANSPORTER PERMEASE PROTEIN YPHD-RELATED-RELATED"/>
    <property type="match status" value="1"/>
</dbReference>
<accession>A0A4Y3QMB7</accession>
<reference evidence="12 13" key="1">
    <citation type="submission" date="2019-06" db="EMBL/GenBank/DDBJ databases">
        <title>Whole genome shotgun sequence of Microbacterium testaceum NBRC 12675.</title>
        <authorList>
            <person name="Hosoyama A."/>
            <person name="Uohara A."/>
            <person name="Ohji S."/>
            <person name="Ichikawa N."/>
        </authorList>
    </citation>
    <scope>NUCLEOTIDE SEQUENCE [LARGE SCALE GENOMIC DNA]</scope>
    <source>
        <strain evidence="12 13">NBRC 12675</strain>
    </source>
</reference>
<dbReference type="Pfam" id="PF02653">
    <property type="entry name" value="BPD_transp_2"/>
    <property type="match status" value="1"/>
</dbReference>
<keyword evidence="4" id="KW-1003">Cell membrane</keyword>
<keyword evidence="8 11" id="KW-0472">Membrane</keyword>
<evidence type="ECO:0000256" key="1">
    <source>
        <dbReference type="ARBA" id="ARBA00004651"/>
    </source>
</evidence>
<evidence type="ECO:0000256" key="10">
    <source>
        <dbReference type="ARBA" id="ARBA00039382"/>
    </source>
</evidence>
<feature type="transmembrane region" description="Helical" evidence="11">
    <location>
        <begin position="116"/>
        <end position="138"/>
    </location>
</feature>
<dbReference type="PANTHER" id="PTHR32196:SF29">
    <property type="entry name" value="AUTOINDUCER 2 IMPORT SYSTEM PERMEASE PROTEIN LSRC"/>
    <property type="match status" value="1"/>
</dbReference>
<dbReference type="OrthoDB" id="3468954at2"/>
<comment type="function">
    <text evidence="9">Part of the ABC transporter complex LsrABCD involved in autoinducer 2 (AI-2) import. Probably responsible for the translocation of the substrate across the membrane.</text>
</comment>
<dbReference type="CDD" id="cd06579">
    <property type="entry name" value="TM_PBP1_transp_AraH_like"/>
    <property type="match status" value="1"/>
</dbReference>
<keyword evidence="7 11" id="KW-1133">Transmembrane helix</keyword>
<evidence type="ECO:0000256" key="2">
    <source>
        <dbReference type="ARBA" id="ARBA00011262"/>
    </source>
</evidence>
<dbReference type="GO" id="GO:0005886">
    <property type="term" value="C:plasma membrane"/>
    <property type="evidence" value="ECO:0007669"/>
    <property type="project" value="UniProtKB-SubCell"/>
</dbReference>
<evidence type="ECO:0000313" key="12">
    <source>
        <dbReference type="EMBL" id="GEB46251.1"/>
    </source>
</evidence>